<keyword evidence="2" id="KW-1185">Reference proteome</keyword>
<dbReference type="RefSeq" id="WP_379838995.1">
    <property type="nucleotide sequence ID" value="NZ_JBHRYQ010000001.1"/>
</dbReference>
<evidence type="ECO:0008006" key="3">
    <source>
        <dbReference type="Google" id="ProtNLM"/>
    </source>
</evidence>
<organism evidence="1 2">
    <name type="scientific">Lacihabitans lacunae</name>
    <dbReference type="NCBI Taxonomy" id="1028214"/>
    <lineage>
        <taxon>Bacteria</taxon>
        <taxon>Pseudomonadati</taxon>
        <taxon>Bacteroidota</taxon>
        <taxon>Cytophagia</taxon>
        <taxon>Cytophagales</taxon>
        <taxon>Leadbetterellaceae</taxon>
        <taxon>Lacihabitans</taxon>
    </lineage>
</organism>
<comment type="caution">
    <text evidence="1">The sequence shown here is derived from an EMBL/GenBank/DDBJ whole genome shotgun (WGS) entry which is preliminary data.</text>
</comment>
<dbReference type="EMBL" id="JBHRYQ010000001">
    <property type="protein sequence ID" value="MFC3812129.1"/>
    <property type="molecule type" value="Genomic_DNA"/>
</dbReference>
<accession>A0ABV7YY86</accession>
<evidence type="ECO:0000313" key="1">
    <source>
        <dbReference type="EMBL" id="MFC3812129.1"/>
    </source>
</evidence>
<dbReference type="Proteomes" id="UP001595616">
    <property type="component" value="Unassembled WGS sequence"/>
</dbReference>
<sequence>MVKTLSFIFVMITSSYAQFEGNYIPLSSDSNLKTKVISEINLQLEDDLKQFSRKEKLVNKEVFQYGSILGEPNQDVIYLQDGIAHVIIKDQRQFPVMWGGSKSNIQYSTYDKTKN</sequence>
<proteinExistence type="predicted"/>
<name>A0ABV7YY86_9BACT</name>
<evidence type="ECO:0000313" key="2">
    <source>
        <dbReference type="Proteomes" id="UP001595616"/>
    </source>
</evidence>
<protein>
    <recommendedName>
        <fullName evidence="3">Cyclic nucleotide-binding domain-containing protein</fullName>
    </recommendedName>
</protein>
<reference evidence="2" key="1">
    <citation type="journal article" date="2019" name="Int. J. Syst. Evol. Microbiol.">
        <title>The Global Catalogue of Microorganisms (GCM) 10K type strain sequencing project: providing services to taxonomists for standard genome sequencing and annotation.</title>
        <authorList>
            <consortium name="The Broad Institute Genomics Platform"/>
            <consortium name="The Broad Institute Genome Sequencing Center for Infectious Disease"/>
            <person name="Wu L."/>
            <person name="Ma J."/>
        </authorList>
    </citation>
    <scope>NUCLEOTIDE SEQUENCE [LARGE SCALE GENOMIC DNA]</scope>
    <source>
        <strain evidence="2">CECT 7956</strain>
    </source>
</reference>
<gene>
    <name evidence="1" type="ORF">ACFOOI_15820</name>
</gene>